<organism evidence="5 6">
    <name type="scientific">Saccharopolyspora rosea</name>
    <dbReference type="NCBI Taxonomy" id="524884"/>
    <lineage>
        <taxon>Bacteria</taxon>
        <taxon>Bacillati</taxon>
        <taxon>Actinomycetota</taxon>
        <taxon>Actinomycetes</taxon>
        <taxon>Pseudonocardiales</taxon>
        <taxon>Pseudonocardiaceae</taxon>
        <taxon>Saccharopolyspora</taxon>
    </lineage>
</organism>
<evidence type="ECO:0000313" key="6">
    <source>
        <dbReference type="Proteomes" id="UP001597018"/>
    </source>
</evidence>
<evidence type="ECO:0000259" key="4">
    <source>
        <dbReference type="Pfam" id="PF00171"/>
    </source>
</evidence>
<evidence type="ECO:0000256" key="3">
    <source>
        <dbReference type="RuleBase" id="RU003345"/>
    </source>
</evidence>
<sequence>MSELLGNHVGGRWVPAETGLTRPDVNPADTRDVLGEFAESGGVDVEAAVDAARAARADWHGLGPIRRAEFLREAGRLISARAAEFAETITREQGKLLSEARGEVRRALEVLDFTAGESRRLGGVTAPAEDPRTWAFTFRRPIGVVGLITPWNFPLAIPMWKVAPALLSGCTAVLKPSPLTPLTAALLVRAFADAGLPPGVLNLVQGDRPVGEALVAHQAVAGISFTGSVPVGTAIQRAGAHRLLKTQLELGGKNAVVVLDDADLEQATDAIVRGAFGQAGQRCSATSRVVADVRVVDELVDRLVERVAALRVGPGTDPGSDVCPVVNDDRMRACLDAVHRAEDSGAVVACGGAAATDGLPPGHYVRPTVLRDVPWDAEIAQEEIFGPVLSVIDSDGFDDALRIANSVRYGMSGAVFTRDPARIFEALDRFEAGMLHVNRPGVGAYAHLPHVGAKQSQHGPPECSPQVWDFYTEWRSACIAY</sequence>
<reference evidence="6" key="1">
    <citation type="journal article" date="2019" name="Int. J. Syst. Evol. Microbiol.">
        <title>The Global Catalogue of Microorganisms (GCM) 10K type strain sequencing project: providing services to taxonomists for standard genome sequencing and annotation.</title>
        <authorList>
            <consortium name="The Broad Institute Genomics Platform"/>
            <consortium name="The Broad Institute Genome Sequencing Center for Infectious Disease"/>
            <person name="Wu L."/>
            <person name="Ma J."/>
        </authorList>
    </citation>
    <scope>NUCLEOTIDE SEQUENCE [LARGE SCALE GENOMIC DNA]</scope>
    <source>
        <strain evidence="6">CCUG 56401</strain>
    </source>
</reference>
<gene>
    <name evidence="5" type="ORF">ACFQ16_15830</name>
</gene>
<evidence type="ECO:0000256" key="2">
    <source>
        <dbReference type="PROSITE-ProRule" id="PRU10007"/>
    </source>
</evidence>
<accession>A0ABW3FU21</accession>
<dbReference type="EMBL" id="JBHTIW010000011">
    <property type="protein sequence ID" value="MFD0921217.1"/>
    <property type="molecule type" value="Genomic_DNA"/>
</dbReference>
<comment type="similarity">
    <text evidence="3">Belongs to the aldehyde dehydrogenase family.</text>
</comment>
<dbReference type="PROSITE" id="PS00070">
    <property type="entry name" value="ALDEHYDE_DEHYDR_CYS"/>
    <property type="match status" value="1"/>
</dbReference>
<dbReference type="InterPro" id="IPR016162">
    <property type="entry name" value="Ald_DH_N"/>
</dbReference>
<dbReference type="Gene3D" id="3.40.605.10">
    <property type="entry name" value="Aldehyde Dehydrogenase, Chain A, domain 1"/>
    <property type="match status" value="1"/>
</dbReference>
<dbReference type="InterPro" id="IPR016161">
    <property type="entry name" value="Ald_DH/histidinol_DH"/>
</dbReference>
<dbReference type="PROSITE" id="PS00687">
    <property type="entry name" value="ALDEHYDE_DEHYDR_GLU"/>
    <property type="match status" value="1"/>
</dbReference>
<feature type="active site" evidence="2">
    <location>
        <position position="249"/>
    </location>
</feature>
<dbReference type="Proteomes" id="UP001597018">
    <property type="component" value="Unassembled WGS sequence"/>
</dbReference>
<dbReference type="PANTHER" id="PTHR43353">
    <property type="entry name" value="SUCCINATE-SEMIALDEHYDE DEHYDROGENASE, MITOCHONDRIAL"/>
    <property type="match status" value="1"/>
</dbReference>
<evidence type="ECO:0000313" key="5">
    <source>
        <dbReference type="EMBL" id="MFD0921217.1"/>
    </source>
</evidence>
<evidence type="ECO:0000256" key="1">
    <source>
        <dbReference type="ARBA" id="ARBA00023002"/>
    </source>
</evidence>
<dbReference type="InterPro" id="IPR050740">
    <property type="entry name" value="Aldehyde_DH_Superfamily"/>
</dbReference>
<name>A0ABW3FU21_9PSEU</name>
<dbReference type="RefSeq" id="WP_263248852.1">
    <property type="nucleotide sequence ID" value="NZ_BAABLT010000004.1"/>
</dbReference>
<keyword evidence="1 3" id="KW-0560">Oxidoreductase</keyword>
<comment type="caution">
    <text evidence="5">The sequence shown here is derived from an EMBL/GenBank/DDBJ whole genome shotgun (WGS) entry which is preliminary data.</text>
</comment>
<dbReference type="Gene3D" id="3.40.309.10">
    <property type="entry name" value="Aldehyde Dehydrogenase, Chain A, domain 2"/>
    <property type="match status" value="1"/>
</dbReference>
<feature type="domain" description="Aldehyde dehydrogenase" evidence="4">
    <location>
        <begin position="13"/>
        <end position="476"/>
    </location>
</feature>
<dbReference type="SUPFAM" id="SSF53720">
    <property type="entry name" value="ALDH-like"/>
    <property type="match status" value="1"/>
</dbReference>
<dbReference type="InterPro" id="IPR016163">
    <property type="entry name" value="Ald_DH_C"/>
</dbReference>
<dbReference type="InterPro" id="IPR015590">
    <property type="entry name" value="Aldehyde_DH_dom"/>
</dbReference>
<keyword evidence="6" id="KW-1185">Reference proteome</keyword>
<protein>
    <submittedName>
        <fullName evidence="5">Aldehyde dehydrogenase family protein</fullName>
    </submittedName>
</protein>
<dbReference type="InterPro" id="IPR029510">
    <property type="entry name" value="Ald_DH_CS_GLU"/>
</dbReference>
<dbReference type="Pfam" id="PF00171">
    <property type="entry name" value="Aldedh"/>
    <property type="match status" value="1"/>
</dbReference>
<dbReference type="InterPro" id="IPR016160">
    <property type="entry name" value="Ald_DH_CS_CYS"/>
</dbReference>
<proteinExistence type="inferred from homology"/>
<dbReference type="PANTHER" id="PTHR43353:SF5">
    <property type="entry name" value="SUCCINATE-SEMIALDEHYDE DEHYDROGENASE, MITOCHONDRIAL"/>
    <property type="match status" value="1"/>
</dbReference>